<comment type="caution">
    <text evidence="1">The sequence shown here is derived from an EMBL/GenBank/DDBJ whole genome shotgun (WGS) entry which is preliminary data.</text>
</comment>
<protein>
    <submittedName>
        <fullName evidence="1">Uncharacterized protein</fullName>
    </submittedName>
</protein>
<proteinExistence type="predicted"/>
<name>A0AAJ0FZ15_9HYPO</name>
<organism evidence="1 2">
    <name type="scientific">Conoideocrella luteorostrata</name>
    <dbReference type="NCBI Taxonomy" id="1105319"/>
    <lineage>
        <taxon>Eukaryota</taxon>
        <taxon>Fungi</taxon>
        <taxon>Dikarya</taxon>
        <taxon>Ascomycota</taxon>
        <taxon>Pezizomycotina</taxon>
        <taxon>Sordariomycetes</taxon>
        <taxon>Hypocreomycetidae</taxon>
        <taxon>Hypocreales</taxon>
        <taxon>Clavicipitaceae</taxon>
        <taxon>Conoideocrella</taxon>
    </lineage>
</organism>
<evidence type="ECO:0000313" key="2">
    <source>
        <dbReference type="Proteomes" id="UP001251528"/>
    </source>
</evidence>
<gene>
    <name evidence="1" type="ORF">QQS21_008006</name>
</gene>
<sequence>MQRYFVRVGVMDCGDAEPETSYLCMLGHKLFCRDGIPPRAGFGENKTNEGELFDVTGIYCIVDPPVESLSQFRNLALHVPAKDLFKLQEANPESLWDHKDGMFMKPNTHFWVKYPMVLAMSFQAVFTSEPIMLVVLCDYRELAPSLGFFNGKIIPAKLHSPSRSSIGKIL</sequence>
<accession>A0AAJ0FZ15</accession>
<keyword evidence="2" id="KW-1185">Reference proteome</keyword>
<dbReference type="AlphaFoldDB" id="A0AAJ0FZ15"/>
<dbReference type="Proteomes" id="UP001251528">
    <property type="component" value="Unassembled WGS sequence"/>
</dbReference>
<evidence type="ECO:0000313" key="1">
    <source>
        <dbReference type="EMBL" id="KAK2594300.1"/>
    </source>
</evidence>
<reference evidence="1" key="1">
    <citation type="submission" date="2023-06" db="EMBL/GenBank/DDBJ databases">
        <title>Conoideocrella luteorostrata (Hypocreales: Clavicipitaceae), a potential biocontrol fungus for elongate hemlock scale in United States Christmas tree production areas.</title>
        <authorList>
            <person name="Barrett H."/>
            <person name="Lovett B."/>
            <person name="Macias A.M."/>
            <person name="Stajich J.E."/>
            <person name="Kasson M.T."/>
        </authorList>
    </citation>
    <scope>NUCLEOTIDE SEQUENCE</scope>
    <source>
        <strain evidence="1">ARSEF 14590</strain>
    </source>
</reference>
<dbReference type="EMBL" id="JASWJB010000174">
    <property type="protein sequence ID" value="KAK2594300.1"/>
    <property type="molecule type" value="Genomic_DNA"/>
</dbReference>